<dbReference type="STRING" id="314283.MED297_00200"/>
<protein>
    <submittedName>
        <fullName evidence="1">Uncharacterized protein</fullName>
    </submittedName>
</protein>
<dbReference type="Proteomes" id="UP000005953">
    <property type="component" value="Unassembled WGS sequence"/>
</dbReference>
<reference evidence="1 2" key="1">
    <citation type="submission" date="2006-02" db="EMBL/GenBank/DDBJ databases">
        <authorList>
            <person name="Pinhassi J."/>
            <person name="Pedros-Alio C."/>
            <person name="Ferriera S."/>
            <person name="Johnson J."/>
            <person name="Kravitz S."/>
            <person name="Halpern A."/>
            <person name="Remington K."/>
            <person name="Beeson K."/>
            <person name="Tran B."/>
            <person name="Rogers Y.-H."/>
            <person name="Friedman R."/>
            <person name="Venter J.C."/>
        </authorList>
    </citation>
    <scope>NUCLEOTIDE SEQUENCE [LARGE SCALE GENOMIC DNA]</scope>
    <source>
        <strain evidence="1 2">MED297</strain>
    </source>
</reference>
<name>A4BKV8_9GAMM</name>
<evidence type="ECO:0000313" key="2">
    <source>
        <dbReference type="Proteomes" id="UP000005953"/>
    </source>
</evidence>
<dbReference type="EMBL" id="AAOE01000057">
    <property type="protein sequence ID" value="EAR07239.1"/>
    <property type="molecule type" value="Genomic_DNA"/>
</dbReference>
<accession>A4BKV8</accession>
<dbReference type="AlphaFoldDB" id="A4BKV8"/>
<proteinExistence type="predicted"/>
<keyword evidence="2" id="KW-1185">Reference proteome</keyword>
<comment type="caution">
    <text evidence="1">The sequence shown here is derived from an EMBL/GenBank/DDBJ whole genome shotgun (WGS) entry which is preliminary data.</text>
</comment>
<organism evidence="1 2">
    <name type="scientific">Reinekea blandensis MED297</name>
    <dbReference type="NCBI Taxonomy" id="314283"/>
    <lineage>
        <taxon>Bacteria</taxon>
        <taxon>Pseudomonadati</taxon>
        <taxon>Pseudomonadota</taxon>
        <taxon>Gammaproteobacteria</taxon>
        <taxon>Oceanospirillales</taxon>
        <taxon>Saccharospirillaceae</taxon>
        <taxon>Reinekea</taxon>
    </lineage>
</organism>
<gene>
    <name evidence="1" type="ORF">MED297_00200</name>
</gene>
<sequence length="41" mass="4764">MLKLEEDLAMIKQGGKTLDLLTKYSYLCPQNVVIITTWYTK</sequence>
<evidence type="ECO:0000313" key="1">
    <source>
        <dbReference type="EMBL" id="EAR07239.1"/>
    </source>
</evidence>
<dbReference type="HOGENOM" id="CLU_3275635_0_0_6"/>